<gene>
    <name evidence="1" type="ORF">MM415B02211_0010</name>
</gene>
<sequence length="150" mass="18180">MSEIDIIKLNWYRKSGVKLLRSCKFSEFRGDKEYINEEYAFKFRVLNKKALKKFLEYIEQQCVEGIDVGLPVYFDKIKFDGNLHEFDYLHFLSYSHRDEQIKRTKEIVIRFCKVAKSLGKSVFFQRRIAWKIWKDKEWYSVYGRFACGIN</sequence>
<reference evidence="1" key="1">
    <citation type="submission" date="2020-03" db="EMBL/GenBank/DDBJ databases">
        <title>The deep terrestrial virosphere.</title>
        <authorList>
            <person name="Holmfeldt K."/>
            <person name="Nilsson E."/>
            <person name="Simone D."/>
            <person name="Lopez-Fernandez M."/>
            <person name="Wu X."/>
            <person name="de Brujin I."/>
            <person name="Lundin D."/>
            <person name="Andersson A."/>
            <person name="Bertilsson S."/>
            <person name="Dopson M."/>
        </authorList>
    </citation>
    <scope>NUCLEOTIDE SEQUENCE</scope>
    <source>
        <strain evidence="1">MM415B02211</strain>
    </source>
</reference>
<accession>A0A6M3KVQ6</accession>
<evidence type="ECO:0000313" key="1">
    <source>
        <dbReference type="EMBL" id="QJA85514.1"/>
    </source>
</evidence>
<dbReference type="EMBL" id="MT142579">
    <property type="protein sequence ID" value="QJA85514.1"/>
    <property type="molecule type" value="Genomic_DNA"/>
</dbReference>
<proteinExistence type="predicted"/>
<name>A0A6M3KVQ6_9ZZZZ</name>
<dbReference type="AlphaFoldDB" id="A0A6M3KVQ6"/>
<protein>
    <submittedName>
        <fullName evidence="1">Uncharacterized protein</fullName>
    </submittedName>
</protein>
<organism evidence="1">
    <name type="scientific">viral metagenome</name>
    <dbReference type="NCBI Taxonomy" id="1070528"/>
    <lineage>
        <taxon>unclassified sequences</taxon>
        <taxon>metagenomes</taxon>
        <taxon>organismal metagenomes</taxon>
    </lineage>
</organism>